<reference evidence="5" key="1">
    <citation type="journal article" date="2014" name="Front. Microbiol.">
        <title>High frequency of phylogenetically diverse reductive dehalogenase-homologous genes in deep subseafloor sedimentary metagenomes.</title>
        <authorList>
            <person name="Kawai M."/>
            <person name="Futagami T."/>
            <person name="Toyoda A."/>
            <person name="Takaki Y."/>
            <person name="Nishi S."/>
            <person name="Hori S."/>
            <person name="Arai W."/>
            <person name="Tsubouchi T."/>
            <person name="Morono Y."/>
            <person name="Uchiyama I."/>
            <person name="Ito T."/>
            <person name="Fujiyama A."/>
            <person name="Inagaki F."/>
            <person name="Takami H."/>
        </authorList>
    </citation>
    <scope>NUCLEOTIDE SEQUENCE</scope>
    <source>
        <strain evidence="5">Expedition CK06-06</strain>
    </source>
</reference>
<evidence type="ECO:0000256" key="1">
    <source>
        <dbReference type="ARBA" id="ARBA00005417"/>
    </source>
</evidence>
<dbReference type="InterPro" id="IPR003439">
    <property type="entry name" value="ABC_transporter-like_ATP-bd"/>
</dbReference>
<dbReference type="AlphaFoldDB" id="X1PH34"/>
<dbReference type="PANTHER" id="PTHR43820:SF4">
    <property type="entry name" value="HIGH-AFFINITY BRANCHED-CHAIN AMINO ACID TRANSPORT ATP-BINDING PROTEIN LIVF"/>
    <property type="match status" value="1"/>
</dbReference>
<keyword evidence="2" id="KW-0813">Transport</keyword>
<evidence type="ECO:0000256" key="2">
    <source>
        <dbReference type="ARBA" id="ARBA00022448"/>
    </source>
</evidence>
<dbReference type="Gene3D" id="3.40.50.300">
    <property type="entry name" value="P-loop containing nucleotide triphosphate hydrolases"/>
    <property type="match status" value="1"/>
</dbReference>
<gene>
    <name evidence="5" type="ORF">S06H3_55008</name>
</gene>
<dbReference type="GO" id="GO:0016887">
    <property type="term" value="F:ATP hydrolysis activity"/>
    <property type="evidence" value="ECO:0007669"/>
    <property type="project" value="InterPro"/>
</dbReference>
<dbReference type="GO" id="GO:0015658">
    <property type="term" value="F:branched-chain amino acid transmembrane transporter activity"/>
    <property type="evidence" value="ECO:0007669"/>
    <property type="project" value="TreeGrafter"/>
</dbReference>
<evidence type="ECO:0000259" key="4">
    <source>
        <dbReference type="Pfam" id="PF00005"/>
    </source>
</evidence>
<comment type="caution">
    <text evidence="5">The sequence shown here is derived from an EMBL/GenBank/DDBJ whole genome shotgun (WGS) entry which is preliminary data.</text>
</comment>
<evidence type="ECO:0000313" key="5">
    <source>
        <dbReference type="EMBL" id="GAI55163.1"/>
    </source>
</evidence>
<dbReference type="SUPFAM" id="SSF52540">
    <property type="entry name" value="P-loop containing nucleoside triphosphate hydrolases"/>
    <property type="match status" value="1"/>
</dbReference>
<sequence>MLKVKSIDVYYGESQALWNISFNVEEGELVAIVGPNGAGKTTIMRALTGLLHPKKA</sequence>
<keyword evidence="3" id="KW-0029">Amino-acid transport</keyword>
<name>X1PH34_9ZZZZ</name>
<evidence type="ECO:0000256" key="3">
    <source>
        <dbReference type="ARBA" id="ARBA00022970"/>
    </source>
</evidence>
<dbReference type="InterPro" id="IPR052156">
    <property type="entry name" value="BCAA_Transport_ATP-bd_LivF"/>
</dbReference>
<feature type="domain" description="ABC transporter" evidence="4">
    <location>
        <begin position="19"/>
        <end position="54"/>
    </location>
</feature>
<accession>X1PH34</accession>
<dbReference type="PANTHER" id="PTHR43820">
    <property type="entry name" value="HIGH-AFFINITY BRANCHED-CHAIN AMINO ACID TRANSPORT ATP-BINDING PROTEIN LIVF"/>
    <property type="match status" value="1"/>
</dbReference>
<comment type="similarity">
    <text evidence="1">Belongs to the ABC transporter superfamily.</text>
</comment>
<dbReference type="EMBL" id="BARV01035225">
    <property type="protein sequence ID" value="GAI55163.1"/>
    <property type="molecule type" value="Genomic_DNA"/>
</dbReference>
<protein>
    <recommendedName>
        <fullName evidence="4">ABC transporter domain-containing protein</fullName>
    </recommendedName>
</protein>
<proteinExistence type="inferred from homology"/>
<dbReference type="Pfam" id="PF00005">
    <property type="entry name" value="ABC_tran"/>
    <property type="match status" value="1"/>
</dbReference>
<dbReference type="GO" id="GO:0015807">
    <property type="term" value="P:L-amino acid transport"/>
    <property type="evidence" value="ECO:0007669"/>
    <property type="project" value="TreeGrafter"/>
</dbReference>
<dbReference type="GO" id="GO:0005524">
    <property type="term" value="F:ATP binding"/>
    <property type="evidence" value="ECO:0007669"/>
    <property type="project" value="InterPro"/>
</dbReference>
<dbReference type="InterPro" id="IPR027417">
    <property type="entry name" value="P-loop_NTPase"/>
</dbReference>
<organism evidence="5">
    <name type="scientific">marine sediment metagenome</name>
    <dbReference type="NCBI Taxonomy" id="412755"/>
    <lineage>
        <taxon>unclassified sequences</taxon>
        <taxon>metagenomes</taxon>
        <taxon>ecological metagenomes</taxon>
    </lineage>
</organism>